<dbReference type="PANTHER" id="PTHR38104:SF1">
    <property type="entry name" value="ANTI-SIGMA-E FACTOR RSEA"/>
    <property type="match status" value="1"/>
</dbReference>
<dbReference type="InterPro" id="IPR052383">
    <property type="entry name" value="Anti-sigma-E_RseA-like"/>
</dbReference>
<dbReference type="SUPFAM" id="SSF89069">
    <property type="entry name" value="N-terminal, cytoplasmic domain of anti-sigmaE factor RseA"/>
    <property type="match status" value="1"/>
</dbReference>
<comment type="caution">
    <text evidence="9">The sequence shown here is derived from an EMBL/GenBank/DDBJ whole genome shotgun (WGS) entry which is preliminary data.</text>
</comment>
<feature type="domain" description="Anti sigma-E protein RseA C-terminal" evidence="8">
    <location>
        <begin position="137"/>
        <end position="189"/>
    </location>
</feature>
<comment type="similarity">
    <text evidence="2">Belongs to the RseA family.</text>
</comment>
<evidence type="ECO:0000256" key="2">
    <source>
        <dbReference type="ARBA" id="ARBA00005837"/>
    </source>
</evidence>
<evidence type="ECO:0000256" key="5">
    <source>
        <dbReference type="ARBA" id="ARBA00022989"/>
    </source>
</evidence>
<keyword evidence="5" id="KW-1133">Transmembrane helix</keyword>
<dbReference type="Pfam" id="PF03872">
    <property type="entry name" value="RseA_N"/>
    <property type="match status" value="1"/>
</dbReference>
<evidence type="ECO:0000256" key="4">
    <source>
        <dbReference type="ARBA" id="ARBA00022692"/>
    </source>
</evidence>
<comment type="subcellular location">
    <subcellularLocation>
        <location evidence="1">Cell membrane</location>
        <topology evidence="1">Single-pass membrane protein</topology>
    </subcellularLocation>
</comment>
<dbReference type="InterPro" id="IPR036147">
    <property type="entry name" value="Anti-sigma_E_RseA_N_sf"/>
</dbReference>
<dbReference type="RefSeq" id="WP_377121578.1">
    <property type="nucleotide sequence ID" value="NZ_JBHRSD010000010.1"/>
</dbReference>
<feature type="domain" description="Anti sigma-E protein RseA N-terminal" evidence="7">
    <location>
        <begin position="15"/>
        <end position="79"/>
    </location>
</feature>
<keyword evidence="4" id="KW-0812">Transmembrane</keyword>
<accession>A0ABV7CGY1</accession>
<proteinExistence type="inferred from homology"/>
<protein>
    <submittedName>
        <fullName evidence="9">Sigma-E factor negative regulatory protein</fullName>
    </submittedName>
</protein>
<evidence type="ECO:0000259" key="8">
    <source>
        <dbReference type="Pfam" id="PF03873"/>
    </source>
</evidence>
<dbReference type="PANTHER" id="PTHR38104">
    <property type="match status" value="1"/>
</dbReference>
<organism evidence="9 10">
    <name type="scientific">Pseudoalteromonas fenneropenaei</name>
    <dbReference type="NCBI Taxonomy" id="1737459"/>
    <lineage>
        <taxon>Bacteria</taxon>
        <taxon>Pseudomonadati</taxon>
        <taxon>Pseudomonadota</taxon>
        <taxon>Gammaproteobacteria</taxon>
        <taxon>Alteromonadales</taxon>
        <taxon>Pseudoalteromonadaceae</taxon>
        <taxon>Pseudoalteromonas</taxon>
    </lineage>
</organism>
<evidence type="ECO:0000313" key="10">
    <source>
        <dbReference type="Proteomes" id="UP001595453"/>
    </source>
</evidence>
<dbReference type="InterPro" id="IPR005572">
    <property type="entry name" value="Anti-sigma_E_RseA_N"/>
</dbReference>
<gene>
    <name evidence="9" type="ORF">ACFOEE_05110</name>
</gene>
<name>A0ABV7CGY1_9GAMM</name>
<keyword evidence="10" id="KW-1185">Reference proteome</keyword>
<evidence type="ECO:0000259" key="7">
    <source>
        <dbReference type="Pfam" id="PF03872"/>
    </source>
</evidence>
<dbReference type="InterPro" id="IPR005573">
    <property type="entry name" value="Anti-sigma_E_RseA_C"/>
</dbReference>
<keyword evidence="3" id="KW-1003">Cell membrane</keyword>
<keyword evidence="6" id="KW-0472">Membrane</keyword>
<evidence type="ECO:0000256" key="1">
    <source>
        <dbReference type="ARBA" id="ARBA00004162"/>
    </source>
</evidence>
<dbReference type="Pfam" id="PF03873">
    <property type="entry name" value="RseA_C"/>
    <property type="match status" value="1"/>
</dbReference>
<sequence length="213" mass="23115">MTKANLQASSSVTTSELFDGEAVLNADTLATLEQDKFARYALIGDAMRARQDNAICIDITASMAAALELEPTYQLDVETKPALQVTNAQNDAPESKVVVLERWRKPFAQFAIAASVCLVALVGVNQTTTQSTNMNTLPSLQSTPLTGVAAPVSLSTEQPALENAEQGLRELQQQRIGALVLEHQRQSRMAYALQKAKQDEEIAEQPQKTEGQN</sequence>
<dbReference type="Proteomes" id="UP001595453">
    <property type="component" value="Unassembled WGS sequence"/>
</dbReference>
<dbReference type="EMBL" id="JBHRSD010000010">
    <property type="protein sequence ID" value="MFC3031890.1"/>
    <property type="molecule type" value="Genomic_DNA"/>
</dbReference>
<dbReference type="Gene3D" id="1.10.10.880">
    <property type="entry name" value="Anti sigma-E protein RseA, N-terminal domain"/>
    <property type="match status" value="1"/>
</dbReference>
<evidence type="ECO:0000256" key="3">
    <source>
        <dbReference type="ARBA" id="ARBA00022475"/>
    </source>
</evidence>
<evidence type="ECO:0000313" key="9">
    <source>
        <dbReference type="EMBL" id="MFC3031890.1"/>
    </source>
</evidence>
<evidence type="ECO:0000256" key="6">
    <source>
        <dbReference type="ARBA" id="ARBA00023136"/>
    </source>
</evidence>
<reference evidence="10" key="1">
    <citation type="journal article" date="2019" name="Int. J. Syst. Evol. Microbiol.">
        <title>The Global Catalogue of Microorganisms (GCM) 10K type strain sequencing project: providing services to taxonomists for standard genome sequencing and annotation.</title>
        <authorList>
            <consortium name="The Broad Institute Genomics Platform"/>
            <consortium name="The Broad Institute Genome Sequencing Center for Infectious Disease"/>
            <person name="Wu L."/>
            <person name="Ma J."/>
        </authorList>
    </citation>
    <scope>NUCLEOTIDE SEQUENCE [LARGE SCALE GENOMIC DNA]</scope>
    <source>
        <strain evidence="10">KCTC 42730</strain>
    </source>
</reference>